<dbReference type="InterPro" id="IPR052345">
    <property type="entry name" value="Rad_response_metalloprotease"/>
</dbReference>
<reference evidence="3" key="2">
    <citation type="submission" date="2021-04" db="EMBL/GenBank/DDBJ databases">
        <authorList>
            <person name="Gilroy R."/>
        </authorList>
    </citation>
    <scope>NUCLEOTIDE SEQUENCE</scope>
    <source>
        <strain evidence="3">CHK179-7159</strain>
    </source>
</reference>
<sequence length="140" mass="16592">MNIKKLTDALVRKYHTRDPFEMVRGMNVILVFAPLVGTRAFYQYFQRNNIIYINEALPRHEQTFECAHEMGHMFMHKKINTIFMDSRTGLNTDRFENEADIFAMNLLVGDDVLSVYKGYTIEQLSHILGYERRLIELRLK</sequence>
<evidence type="ECO:0000313" key="4">
    <source>
        <dbReference type="Proteomes" id="UP000886858"/>
    </source>
</evidence>
<evidence type="ECO:0000259" key="2">
    <source>
        <dbReference type="Pfam" id="PF06114"/>
    </source>
</evidence>
<feature type="domain" description="IrrE N-terminal-like" evidence="2">
    <location>
        <begin position="40"/>
        <end position="114"/>
    </location>
</feature>
<keyword evidence="1" id="KW-0472">Membrane</keyword>
<gene>
    <name evidence="3" type="ORF">H9717_03085</name>
</gene>
<dbReference type="EMBL" id="DWYY01000036">
    <property type="protein sequence ID" value="HJA92099.1"/>
    <property type="molecule type" value="Genomic_DNA"/>
</dbReference>
<accession>A0A9D2KZ99</accession>
<keyword evidence="1" id="KW-0812">Transmembrane</keyword>
<feature type="transmembrane region" description="Helical" evidence="1">
    <location>
        <begin position="22"/>
        <end position="42"/>
    </location>
</feature>
<comment type="caution">
    <text evidence="3">The sequence shown here is derived from an EMBL/GenBank/DDBJ whole genome shotgun (WGS) entry which is preliminary data.</text>
</comment>
<dbReference type="AlphaFoldDB" id="A0A9D2KZ99"/>
<dbReference type="Proteomes" id="UP000886858">
    <property type="component" value="Unassembled WGS sequence"/>
</dbReference>
<keyword evidence="1" id="KW-1133">Transmembrane helix</keyword>
<dbReference type="PANTHER" id="PTHR43236">
    <property type="entry name" value="ANTITOXIN HIGA1"/>
    <property type="match status" value="1"/>
</dbReference>
<organism evidence="3 4">
    <name type="scientific">Candidatus Eisenbergiella merdipullorum</name>
    <dbReference type="NCBI Taxonomy" id="2838553"/>
    <lineage>
        <taxon>Bacteria</taxon>
        <taxon>Bacillati</taxon>
        <taxon>Bacillota</taxon>
        <taxon>Clostridia</taxon>
        <taxon>Lachnospirales</taxon>
        <taxon>Lachnospiraceae</taxon>
        <taxon>Eisenbergiella</taxon>
    </lineage>
</organism>
<name>A0A9D2KZ99_9FIRM</name>
<dbReference type="Pfam" id="PF06114">
    <property type="entry name" value="Peptidase_M78"/>
    <property type="match status" value="1"/>
</dbReference>
<dbReference type="PANTHER" id="PTHR43236:SF1">
    <property type="entry name" value="BLL7220 PROTEIN"/>
    <property type="match status" value="1"/>
</dbReference>
<evidence type="ECO:0000256" key="1">
    <source>
        <dbReference type="SAM" id="Phobius"/>
    </source>
</evidence>
<evidence type="ECO:0000313" key="3">
    <source>
        <dbReference type="EMBL" id="HJA92099.1"/>
    </source>
</evidence>
<proteinExistence type="predicted"/>
<dbReference type="InterPro" id="IPR010359">
    <property type="entry name" value="IrrE_HExxH"/>
</dbReference>
<protein>
    <submittedName>
        <fullName evidence="3">ImmA/IrrE family metallo-endopeptidase</fullName>
    </submittedName>
</protein>
<reference evidence="3" key="1">
    <citation type="journal article" date="2021" name="PeerJ">
        <title>Extensive microbial diversity within the chicken gut microbiome revealed by metagenomics and culture.</title>
        <authorList>
            <person name="Gilroy R."/>
            <person name="Ravi A."/>
            <person name="Getino M."/>
            <person name="Pursley I."/>
            <person name="Horton D.L."/>
            <person name="Alikhan N.F."/>
            <person name="Baker D."/>
            <person name="Gharbi K."/>
            <person name="Hall N."/>
            <person name="Watson M."/>
            <person name="Adriaenssens E.M."/>
            <person name="Foster-Nyarko E."/>
            <person name="Jarju S."/>
            <person name="Secka A."/>
            <person name="Antonio M."/>
            <person name="Oren A."/>
            <person name="Chaudhuri R.R."/>
            <person name="La Ragione R."/>
            <person name="Hildebrand F."/>
            <person name="Pallen M.J."/>
        </authorList>
    </citation>
    <scope>NUCLEOTIDE SEQUENCE</scope>
    <source>
        <strain evidence="3">CHK179-7159</strain>
    </source>
</reference>
<dbReference type="Gene3D" id="1.10.10.2910">
    <property type="match status" value="1"/>
</dbReference>